<dbReference type="PANTHER" id="PTHR43065">
    <property type="entry name" value="SENSOR HISTIDINE KINASE"/>
    <property type="match status" value="1"/>
</dbReference>
<feature type="domain" description="PAS" evidence="14">
    <location>
        <begin position="237"/>
        <end position="292"/>
    </location>
</feature>
<dbReference type="InterPro" id="IPR035965">
    <property type="entry name" value="PAS-like_dom_sf"/>
</dbReference>
<feature type="domain" description="PAS" evidence="14">
    <location>
        <begin position="399"/>
        <end position="469"/>
    </location>
</feature>
<keyword evidence="4" id="KW-0808">Transferase</keyword>
<dbReference type="InterPro" id="IPR003661">
    <property type="entry name" value="HisK_dim/P_dom"/>
</dbReference>
<dbReference type="Pfam" id="PF08447">
    <property type="entry name" value="PAS_3"/>
    <property type="match status" value="1"/>
</dbReference>
<dbReference type="SUPFAM" id="SSF52172">
    <property type="entry name" value="CheY-like"/>
    <property type="match status" value="1"/>
</dbReference>
<dbReference type="PROSITE" id="PS50109">
    <property type="entry name" value="HIS_KIN"/>
    <property type="match status" value="1"/>
</dbReference>
<name>A0AA43GT77_9CYAN</name>
<evidence type="ECO:0000259" key="14">
    <source>
        <dbReference type="PROSITE" id="PS50112"/>
    </source>
</evidence>
<dbReference type="GO" id="GO:0005524">
    <property type="term" value="F:ATP binding"/>
    <property type="evidence" value="ECO:0007669"/>
    <property type="project" value="UniProtKB-KW"/>
</dbReference>
<dbReference type="Gene3D" id="1.10.287.130">
    <property type="match status" value="1"/>
</dbReference>
<evidence type="ECO:0000256" key="9">
    <source>
        <dbReference type="PROSITE-ProRule" id="PRU00169"/>
    </source>
</evidence>
<dbReference type="Pfam" id="PF00989">
    <property type="entry name" value="PAS"/>
    <property type="match status" value="2"/>
</dbReference>
<dbReference type="InterPro" id="IPR013655">
    <property type="entry name" value="PAS_fold_3"/>
</dbReference>
<dbReference type="CDD" id="cd00082">
    <property type="entry name" value="HisKA"/>
    <property type="match status" value="1"/>
</dbReference>
<evidence type="ECO:0000256" key="3">
    <source>
        <dbReference type="ARBA" id="ARBA00022553"/>
    </source>
</evidence>
<feature type="domain" description="CBS" evidence="16">
    <location>
        <begin position="102"/>
        <end position="162"/>
    </location>
</feature>
<dbReference type="Gene3D" id="3.40.50.2300">
    <property type="match status" value="1"/>
</dbReference>
<dbReference type="SUPFAM" id="SSF55785">
    <property type="entry name" value="PYP-like sensor domain (PAS domain)"/>
    <property type="match status" value="4"/>
</dbReference>
<evidence type="ECO:0000313" key="18">
    <source>
        <dbReference type="Proteomes" id="UP001159387"/>
    </source>
</evidence>
<proteinExistence type="predicted"/>
<dbReference type="CDD" id="cd00130">
    <property type="entry name" value="PAS"/>
    <property type="match status" value="4"/>
</dbReference>
<dbReference type="InterPro" id="IPR000700">
    <property type="entry name" value="PAS-assoc_C"/>
</dbReference>
<feature type="domain" description="CBS" evidence="16">
    <location>
        <begin position="17"/>
        <end position="95"/>
    </location>
</feature>
<comment type="catalytic activity">
    <reaction evidence="1">
        <text>ATP + protein L-histidine = ADP + protein N-phospho-L-histidine.</text>
        <dbReference type="EC" id="2.7.13.3"/>
    </reaction>
</comment>
<dbReference type="SMART" id="SM00091">
    <property type="entry name" value="PAS"/>
    <property type="match status" value="4"/>
</dbReference>
<dbReference type="InterPro" id="IPR046342">
    <property type="entry name" value="CBS_dom_sf"/>
</dbReference>
<dbReference type="Pfam" id="PF00571">
    <property type="entry name" value="CBS"/>
    <property type="match status" value="2"/>
</dbReference>
<dbReference type="Pfam" id="PF00072">
    <property type="entry name" value="Response_reg"/>
    <property type="match status" value="1"/>
</dbReference>
<evidence type="ECO:0000256" key="7">
    <source>
        <dbReference type="ARBA" id="ARBA00022840"/>
    </source>
</evidence>
<feature type="domain" description="Response regulatory" evidence="13">
    <location>
        <begin position="1033"/>
        <end position="1146"/>
    </location>
</feature>
<feature type="coiled-coil region" evidence="11">
    <location>
        <begin position="192"/>
        <end position="237"/>
    </location>
</feature>
<accession>A0AA43GT77</accession>
<keyword evidence="5" id="KW-0547">Nucleotide-binding</keyword>
<evidence type="ECO:0000256" key="1">
    <source>
        <dbReference type="ARBA" id="ARBA00000085"/>
    </source>
</evidence>
<protein>
    <recommendedName>
        <fullName evidence="2">histidine kinase</fullName>
        <ecNumber evidence="2">2.7.13.3</ecNumber>
    </recommendedName>
</protein>
<feature type="domain" description="PAC" evidence="15">
    <location>
        <begin position="307"/>
        <end position="359"/>
    </location>
</feature>
<gene>
    <name evidence="17" type="ORF">NWP17_11970</name>
</gene>
<dbReference type="InterPro" id="IPR004358">
    <property type="entry name" value="Sig_transdc_His_kin-like_C"/>
</dbReference>
<keyword evidence="6" id="KW-0418">Kinase</keyword>
<organism evidence="17 18">
    <name type="scientific">Chrysosporum bergii ANA360D</name>
    <dbReference type="NCBI Taxonomy" id="617107"/>
    <lineage>
        <taxon>Bacteria</taxon>
        <taxon>Bacillati</taxon>
        <taxon>Cyanobacteriota</taxon>
        <taxon>Cyanophyceae</taxon>
        <taxon>Nostocales</taxon>
        <taxon>Nodulariaceae</taxon>
        <taxon>Chrysosporum</taxon>
    </lineage>
</organism>
<dbReference type="Gene3D" id="3.10.580.10">
    <property type="entry name" value="CBS-domain"/>
    <property type="match status" value="1"/>
</dbReference>
<dbReference type="InterPro" id="IPR005467">
    <property type="entry name" value="His_kinase_dom"/>
</dbReference>
<dbReference type="AlphaFoldDB" id="A0AA43GT77"/>
<evidence type="ECO:0000256" key="8">
    <source>
        <dbReference type="ARBA" id="ARBA00023012"/>
    </source>
</evidence>
<dbReference type="EC" id="2.7.13.3" evidence="2"/>
<dbReference type="SMART" id="SM00116">
    <property type="entry name" value="CBS"/>
    <property type="match status" value="2"/>
</dbReference>
<dbReference type="Gene3D" id="3.30.450.20">
    <property type="entry name" value="PAS domain"/>
    <property type="match status" value="4"/>
</dbReference>
<feature type="domain" description="Histidine kinase" evidence="12">
    <location>
        <begin position="790"/>
        <end position="1014"/>
    </location>
</feature>
<dbReference type="InterPro" id="IPR000014">
    <property type="entry name" value="PAS"/>
</dbReference>
<dbReference type="Gene3D" id="3.30.565.10">
    <property type="entry name" value="Histidine kinase-like ATPase, C-terminal domain"/>
    <property type="match status" value="1"/>
</dbReference>
<evidence type="ECO:0000256" key="6">
    <source>
        <dbReference type="ARBA" id="ARBA00022777"/>
    </source>
</evidence>
<evidence type="ECO:0000259" key="12">
    <source>
        <dbReference type="PROSITE" id="PS50109"/>
    </source>
</evidence>
<evidence type="ECO:0000313" key="17">
    <source>
        <dbReference type="EMBL" id="MDH6061146.1"/>
    </source>
</evidence>
<dbReference type="CDD" id="cd17546">
    <property type="entry name" value="REC_hyHK_CKI1_RcsC-like"/>
    <property type="match status" value="1"/>
</dbReference>
<keyword evidence="18" id="KW-1185">Reference proteome</keyword>
<dbReference type="InterPro" id="IPR001789">
    <property type="entry name" value="Sig_transdc_resp-reg_receiver"/>
</dbReference>
<dbReference type="PROSITE" id="PS50112">
    <property type="entry name" value="PAS"/>
    <property type="match status" value="3"/>
</dbReference>
<keyword evidence="7" id="KW-0067">ATP-binding</keyword>
<dbReference type="GO" id="GO:0006355">
    <property type="term" value="P:regulation of DNA-templated transcription"/>
    <property type="evidence" value="ECO:0007669"/>
    <property type="project" value="InterPro"/>
</dbReference>
<evidence type="ECO:0000259" key="15">
    <source>
        <dbReference type="PROSITE" id="PS50113"/>
    </source>
</evidence>
<evidence type="ECO:0000256" key="11">
    <source>
        <dbReference type="SAM" id="Coils"/>
    </source>
</evidence>
<dbReference type="SUPFAM" id="SSF47384">
    <property type="entry name" value="Homodimeric domain of signal transducing histidine kinase"/>
    <property type="match status" value="1"/>
</dbReference>
<dbReference type="InterPro" id="IPR003594">
    <property type="entry name" value="HATPase_dom"/>
</dbReference>
<dbReference type="RefSeq" id="WP_280655128.1">
    <property type="nucleotide sequence ID" value="NZ_JANQDH010000078.1"/>
</dbReference>
<reference evidence="17 18" key="1">
    <citation type="journal article" date="2023" name="J. Phycol.">
        <title>Chrysosporum ovalisporum is synonymous with the true-branching cyanobacterium Umezakia natans (Nostocales/Aphanizomenonaceae).</title>
        <authorList>
            <person name="McGregor G.B."/>
            <person name="Sendall B.C."/>
            <person name="Niiyama Y."/>
            <person name="Tuji A."/>
            <person name="Willis A."/>
        </authorList>
    </citation>
    <scope>NUCLEOTIDE SEQUENCE [LARGE SCALE GENOMIC DNA]</scope>
    <source>
        <strain evidence="17 18">ANA360D</strain>
    </source>
</reference>
<feature type="domain" description="PAC" evidence="15">
    <location>
        <begin position="600"/>
        <end position="652"/>
    </location>
</feature>
<dbReference type="EMBL" id="JANQDH010000078">
    <property type="protein sequence ID" value="MDH6061146.1"/>
    <property type="molecule type" value="Genomic_DNA"/>
</dbReference>
<comment type="caution">
    <text evidence="17">The sequence shown here is derived from an EMBL/GenBank/DDBJ whole genome shotgun (WGS) entry which is preliminary data.</text>
</comment>
<dbReference type="CDD" id="cd04620">
    <property type="entry name" value="CBS_two-component_sensor_histidine_kinase_repeat1"/>
    <property type="match status" value="1"/>
</dbReference>
<dbReference type="InterPro" id="IPR013656">
    <property type="entry name" value="PAS_4"/>
</dbReference>
<dbReference type="InterPro" id="IPR011006">
    <property type="entry name" value="CheY-like_superfamily"/>
</dbReference>
<dbReference type="PANTHER" id="PTHR43065:SF46">
    <property type="entry name" value="C4-DICARBOXYLATE TRANSPORT SENSOR PROTEIN DCTB"/>
    <property type="match status" value="1"/>
</dbReference>
<dbReference type="SUPFAM" id="SSF55874">
    <property type="entry name" value="ATPase domain of HSP90 chaperone/DNA topoisomerase II/histidine kinase"/>
    <property type="match status" value="1"/>
</dbReference>
<evidence type="ECO:0000259" key="16">
    <source>
        <dbReference type="PROSITE" id="PS51371"/>
    </source>
</evidence>
<dbReference type="PROSITE" id="PS50113">
    <property type="entry name" value="PAC"/>
    <property type="match status" value="4"/>
</dbReference>
<dbReference type="NCBIfam" id="TIGR00229">
    <property type="entry name" value="sensory_box"/>
    <property type="match status" value="3"/>
</dbReference>
<feature type="domain" description="PAS" evidence="14">
    <location>
        <begin position="649"/>
        <end position="723"/>
    </location>
</feature>
<dbReference type="InterPro" id="IPR001610">
    <property type="entry name" value="PAC"/>
</dbReference>
<keyword evidence="10" id="KW-0129">CBS domain</keyword>
<dbReference type="SUPFAM" id="SSF54631">
    <property type="entry name" value="CBS-domain pair"/>
    <property type="match status" value="1"/>
</dbReference>
<dbReference type="PROSITE" id="PS50110">
    <property type="entry name" value="RESPONSE_REGULATORY"/>
    <property type="match status" value="1"/>
</dbReference>
<dbReference type="InterPro" id="IPR000644">
    <property type="entry name" value="CBS_dom"/>
</dbReference>
<dbReference type="InterPro" id="IPR013767">
    <property type="entry name" value="PAS_fold"/>
</dbReference>
<dbReference type="SMART" id="SM00387">
    <property type="entry name" value="HATPase_c"/>
    <property type="match status" value="1"/>
</dbReference>
<dbReference type="Proteomes" id="UP001159387">
    <property type="component" value="Unassembled WGS sequence"/>
</dbReference>
<dbReference type="SMART" id="SM00086">
    <property type="entry name" value="PAC"/>
    <property type="match status" value="4"/>
</dbReference>
<dbReference type="InterPro" id="IPR036890">
    <property type="entry name" value="HATPase_C_sf"/>
</dbReference>
<dbReference type="GO" id="GO:0000155">
    <property type="term" value="F:phosphorelay sensor kinase activity"/>
    <property type="evidence" value="ECO:0007669"/>
    <property type="project" value="InterPro"/>
</dbReference>
<feature type="domain" description="PAC" evidence="15">
    <location>
        <begin position="472"/>
        <end position="524"/>
    </location>
</feature>
<dbReference type="SMART" id="SM00388">
    <property type="entry name" value="HisKA"/>
    <property type="match status" value="1"/>
</dbReference>
<feature type="domain" description="PAC" evidence="15">
    <location>
        <begin position="723"/>
        <end position="777"/>
    </location>
</feature>
<evidence type="ECO:0000256" key="4">
    <source>
        <dbReference type="ARBA" id="ARBA00022679"/>
    </source>
</evidence>
<dbReference type="Pfam" id="PF02518">
    <property type="entry name" value="HATPase_c"/>
    <property type="match status" value="1"/>
</dbReference>
<feature type="modified residue" description="4-aspartylphosphate" evidence="9">
    <location>
        <position position="1084"/>
    </location>
</feature>
<sequence>MRFNNQLIDLPNLYHAMDQCPLTISPDTYVVDAIILMNQERSINYSPTDSNELVNNREICRSNTCILVVEGGHLLGIFTTKDVLRVTANRINVSEVKIAEVMVQPVITLTPSNSQDIFTALSLLRQHQIRHLPILDQQGQLLGLVTETTLLKTIDFINGVNLVEICPLTGESTNQPSDPMGRQTHTYLKKWLDAQTAELMAINEELQQTLEELQMVEEELRQQNEELGVAREIAELERERYQDLFNFAPHGYLVSDATGVIQEANHAAATLLGVQQNHLVGKPLILFIAEQERQNFIIQLQTLDRVDDWEIHLQPRNGRPFPASVKAAAIYNSQGQRMGWRWLLCDITPRKQVEAKLCQASEELEIRVLERTNELSTANQLLHMEITERQRVEESLRQSEKLYRQMVETQTDLIIRLDLQGRVTFANTIVSQALGQPLANLLGESMFQFFHPDDLPKFLENIMHLISPPHCFITEEQRLLTVNGMRWVQWNATAIKNQKGEIVELQAVGRDVTERKQIEDSLREGEARLSLALEAAEMGIWDWDFLTNQIVCSPNMALMYGLPGSVDSETIEDFFKLIHPEDGEYLSGVIARSIEETNEYKCEFRIVWPDGSIHWLREKGKVFFNELGQPIRLIGTTKRIDEPKQAQEKIRQQAALLDIATDAILVIDFESTILFWNKGAERIYGWQAQEAVGKKPEDLFYKKTSPQLKAALKTALQTLTESGSWQGELTRFTQSGQEIIVESRWTLMYDPAGQPTSILSVDTDVTEKKQLEDQFLRAQRLESLGTLAGGIAHDLNNILTPILAASQLLQMKCPQNKEHYHNLLAIIESNTKRGAALVKQVLSFARGFRGEPTIVQLKHIITEITQIAQQTFPKSIKFAITIPKDLWAVLGDATQLHQVLMNLVVNARDAMPTGGMVTISAKNMLIDEAYARMNLDAQVGYYVVMTVADTGMGIPPEILDKIFDPFFTTKPVGKGTGLGLSTVLGIIKSHGGFINVSSIVQQGSKFELFLPAVEVTESLEINNLEIFPGNGELILFVDDEAEIREIAKIVLEKHNYRILTASNGIEAIALYAQYKQDISVVLMDIMMPEMDGITAIRTLQKMNQQVLIIACSGINSQEALANANITLVLSKPYTTPDLLYSLHHILTNRMGLEAPPSRTAF</sequence>
<dbReference type="SMART" id="SM00448">
    <property type="entry name" value="REC"/>
    <property type="match status" value="1"/>
</dbReference>
<evidence type="ECO:0000256" key="10">
    <source>
        <dbReference type="PROSITE-ProRule" id="PRU00703"/>
    </source>
</evidence>
<keyword evidence="8" id="KW-0902">Two-component regulatory system</keyword>
<keyword evidence="3 9" id="KW-0597">Phosphoprotein</keyword>
<dbReference type="InterPro" id="IPR036097">
    <property type="entry name" value="HisK_dim/P_sf"/>
</dbReference>
<dbReference type="PRINTS" id="PR00344">
    <property type="entry name" value="BCTRLSENSOR"/>
</dbReference>
<dbReference type="Pfam" id="PF00512">
    <property type="entry name" value="HisKA"/>
    <property type="match status" value="1"/>
</dbReference>
<dbReference type="Pfam" id="PF08448">
    <property type="entry name" value="PAS_4"/>
    <property type="match status" value="1"/>
</dbReference>
<evidence type="ECO:0000259" key="13">
    <source>
        <dbReference type="PROSITE" id="PS50110"/>
    </source>
</evidence>
<evidence type="ECO:0000256" key="2">
    <source>
        <dbReference type="ARBA" id="ARBA00012438"/>
    </source>
</evidence>
<dbReference type="PROSITE" id="PS51371">
    <property type="entry name" value="CBS"/>
    <property type="match status" value="2"/>
</dbReference>
<evidence type="ECO:0000256" key="5">
    <source>
        <dbReference type="ARBA" id="ARBA00022741"/>
    </source>
</evidence>
<keyword evidence="11" id="KW-0175">Coiled coil</keyword>